<organism evidence="2 3">
    <name type="scientific">Mugilogobius chulae</name>
    <name type="common">yellowstripe goby</name>
    <dbReference type="NCBI Taxonomy" id="88201"/>
    <lineage>
        <taxon>Eukaryota</taxon>
        <taxon>Metazoa</taxon>
        <taxon>Chordata</taxon>
        <taxon>Craniata</taxon>
        <taxon>Vertebrata</taxon>
        <taxon>Euteleostomi</taxon>
        <taxon>Actinopterygii</taxon>
        <taxon>Neopterygii</taxon>
        <taxon>Teleostei</taxon>
        <taxon>Neoteleostei</taxon>
        <taxon>Acanthomorphata</taxon>
        <taxon>Gobiaria</taxon>
        <taxon>Gobiiformes</taxon>
        <taxon>Gobioidei</taxon>
        <taxon>Gobiidae</taxon>
        <taxon>Gobionellinae</taxon>
        <taxon>Mugilogobius</taxon>
    </lineage>
</organism>
<sequence>MREGGQAGRGERIEEAGEKSEKEMEEGGRQGETHQKTLEGLGQNPSRRAGKGALDERGALFEVSCLTQFSLPWTSAPWPIVQQASPRFASPADTKELKQLHTHTGTPSTN</sequence>
<proteinExistence type="predicted"/>
<gene>
    <name evidence="2" type="ORF">WMY93_016533</name>
</gene>
<feature type="region of interest" description="Disordered" evidence="1">
    <location>
        <begin position="85"/>
        <end position="110"/>
    </location>
</feature>
<feature type="compositionally biased region" description="Basic and acidic residues" evidence="1">
    <location>
        <begin position="1"/>
        <end position="37"/>
    </location>
</feature>
<name>A0AAW0NXD5_9GOBI</name>
<evidence type="ECO:0000313" key="3">
    <source>
        <dbReference type="Proteomes" id="UP001460270"/>
    </source>
</evidence>
<accession>A0AAW0NXD5</accession>
<feature type="region of interest" description="Disordered" evidence="1">
    <location>
        <begin position="1"/>
        <end position="53"/>
    </location>
</feature>
<keyword evidence="3" id="KW-1185">Reference proteome</keyword>
<dbReference type="AlphaFoldDB" id="A0AAW0NXD5"/>
<protein>
    <submittedName>
        <fullName evidence="2">Uncharacterized protein</fullName>
    </submittedName>
</protein>
<dbReference type="EMBL" id="JBBPFD010000012">
    <property type="protein sequence ID" value="KAK7903926.1"/>
    <property type="molecule type" value="Genomic_DNA"/>
</dbReference>
<reference evidence="3" key="1">
    <citation type="submission" date="2024-04" db="EMBL/GenBank/DDBJ databases">
        <title>Salinicola lusitanus LLJ914,a marine bacterium isolated from the Okinawa Trough.</title>
        <authorList>
            <person name="Li J."/>
        </authorList>
    </citation>
    <scope>NUCLEOTIDE SEQUENCE [LARGE SCALE GENOMIC DNA]</scope>
</reference>
<evidence type="ECO:0000256" key="1">
    <source>
        <dbReference type="SAM" id="MobiDB-lite"/>
    </source>
</evidence>
<dbReference type="Proteomes" id="UP001460270">
    <property type="component" value="Unassembled WGS sequence"/>
</dbReference>
<comment type="caution">
    <text evidence="2">The sequence shown here is derived from an EMBL/GenBank/DDBJ whole genome shotgun (WGS) entry which is preliminary data.</text>
</comment>
<evidence type="ECO:0000313" key="2">
    <source>
        <dbReference type="EMBL" id="KAK7903926.1"/>
    </source>
</evidence>